<dbReference type="EMBL" id="BJXB01000007">
    <property type="protein sequence ID" value="GEM46395.1"/>
    <property type="molecule type" value="Genomic_DNA"/>
</dbReference>
<dbReference type="RefSeq" id="WP_146884207.1">
    <property type="nucleotide sequence ID" value="NZ_BJXB01000007.1"/>
</dbReference>
<proteinExistence type="predicted"/>
<dbReference type="OrthoDB" id="71912at2"/>
<dbReference type="Proteomes" id="UP000321306">
    <property type="component" value="Unassembled WGS sequence"/>
</dbReference>
<organism evidence="1 2">
    <name type="scientific">Deinococcus cellulosilyticus (strain DSM 18568 / NBRC 106333 / KACC 11606 / 5516J-15)</name>
    <dbReference type="NCBI Taxonomy" id="1223518"/>
    <lineage>
        <taxon>Bacteria</taxon>
        <taxon>Thermotogati</taxon>
        <taxon>Deinococcota</taxon>
        <taxon>Deinococci</taxon>
        <taxon>Deinococcales</taxon>
        <taxon>Deinococcaceae</taxon>
        <taxon>Deinococcus</taxon>
    </lineage>
</organism>
<accession>A0A511N0J2</accession>
<name>A0A511N0J2_DEIC1</name>
<sequence length="185" mass="21607">MKGTMHTDQEPLLTSDDLRGRGWSERMIQQLLPTPDALMHRRSPQGSRPVHLYLEERVREAETGTVFAELLEKSIVAQERAARAREKRHQKRVQDIQAHVQAFSAGHLRNILSPQQVEHLAAIEQVPLRLVVWGYHFRDAQRHQHRHGLGNLGKRYMQDLERQLLIRTAEVLKQVYPWAYSQNHP</sequence>
<protein>
    <submittedName>
        <fullName evidence="1">Uncharacterized protein</fullName>
    </submittedName>
</protein>
<reference evidence="1 2" key="1">
    <citation type="submission" date="2019-07" db="EMBL/GenBank/DDBJ databases">
        <title>Whole genome shotgun sequence of Deinococcus cellulosilyticus NBRC 106333.</title>
        <authorList>
            <person name="Hosoyama A."/>
            <person name="Uohara A."/>
            <person name="Ohji S."/>
            <person name="Ichikawa N."/>
        </authorList>
    </citation>
    <scope>NUCLEOTIDE SEQUENCE [LARGE SCALE GENOMIC DNA]</scope>
    <source>
        <strain evidence="1 2">NBRC 106333</strain>
    </source>
</reference>
<keyword evidence="2" id="KW-1185">Reference proteome</keyword>
<comment type="caution">
    <text evidence="1">The sequence shown here is derived from an EMBL/GenBank/DDBJ whole genome shotgun (WGS) entry which is preliminary data.</text>
</comment>
<gene>
    <name evidence="1" type="ORF">DC3_20300</name>
</gene>
<dbReference type="AlphaFoldDB" id="A0A511N0J2"/>
<evidence type="ECO:0000313" key="1">
    <source>
        <dbReference type="EMBL" id="GEM46395.1"/>
    </source>
</evidence>
<evidence type="ECO:0000313" key="2">
    <source>
        <dbReference type="Proteomes" id="UP000321306"/>
    </source>
</evidence>